<sequence length="149" mass="16645">MHKTNNNNNNNNNNVDSKLLQNNNNNNNINNINNINNSNNVDNDLESLKDYASSLVSIRDRSIVAIDNIYKSQVQQLKQTVFENNHYDESKLISQFFDFAKSKNINLQQPSSLVGFNNPNNGGSLPQPPSSLSSSSSSSNSNINIHKSY</sequence>
<dbReference type="Proteomes" id="UP000076078">
    <property type="component" value="Unassembled WGS sequence"/>
</dbReference>
<evidence type="ECO:0000313" key="2">
    <source>
        <dbReference type="EMBL" id="KYQ89628.1"/>
    </source>
</evidence>
<feature type="region of interest" description="Disordered" evidence="1">
    <location>
        <begin position="110"/>
        <end position="149"/>
    </location>
</feature>
<dbReference type="InParanoid" id="A0A151Z6R7"/>
<dbReference type="EMBL" id="LODT01000039">
    <property type="protein sequence ID" value="KYQ89628.1"/>
    <property type="molecule type" value="Genomic_DNA"/>
</dbReference>
<accession>A0A151Z6R7</accession>
<gene>
    <name evidence="2" type="ORF">DLAC_09592</name>
</gene>
<evidence type="ECO:0000313" key="3">
    <source>
        <dbReference type="Proteomes" id="UP000076078"/>
    </source>
</evidence>
<name>A0A151Z6R7_TIELA</name>
<proteinExistence type="predicted"/>
<protein>
    <submittedName>
        <fullName evidence="2">Putative guanine nucleotide exchange factor (GEF)</fullName>
    </submittedName>
</protein>
<feature type="compositionally biased region" description="Low complexity" evidence="1">
    <location>
        <begin position="117"/>
        <end position="149"/>
    </location>
</feature>
<feature type="region of interest" description="Disordered" evidence="1">
    <location>
        <begin position="1"/>
        <end position="27"/>
    </location>
</feature>
<comment type="caution">
    <text evidence="2">The sequence shown here is derived from an EMBL/GenBank/DDBJ whole genome shotgun (WGS) entry which is preliminary data.</text>
</comment>
<organism evidence="2 3">
    <name type="scientific">Tieghemostelium lacteum</name>
    <name type="common">Slime mold</name>
    <name type="synonym">Dictyostelium lacteum</name>
    <dbReference type="NCBI Taxonomy" id="361077"/>
    <lineage>
        <taxon>Eukaryota</taxon>
        <taxon>Amoebozoa</taxon>
        <taxon>Evosea</taxon>
        <taxon>Eumycetozoa</taxon>
        <taxon>Dictyostelia</taxon>
        <taxon>Dictyosteliales</taxon>
        <taxon>Raperosteliaceae</taxon>
        <taxon>Tieghemostelium</taxon>
    </lineage>
</organism>
<keyword evidence="3" id="KW-1185">Reference proteome</keyword>
<evidence type="ECO:0000256" key="1">
    <source>
        <dbReference type="SAM" id="MobiDB-lite"/>
    </source>
</evidence>
<dbReference type="AlphaFoldDB" id="A0A151Z6R7"/>
<reference evidence="2 3" key="1">
    <citation type="submission" date="2015-12" db="EMBL/GenBank/DDBJ databases">
        <title>Dictyostelia acquired genes for synthesis and detection of signals that induce cell-type specialization by lateral gene transfer from prokaryotes.</title>
        <authorList>
            <person name="Gloeckner G."/>
            <person name="Schaap P."/>
        </authorList>
    </citation>
    <scope>NUCLEOTIDE SEQUENCE [LARGE SCALE GENOMIC DNA]</scope>
    <source>
        <strain evidence="2 3">TK</strain>
    </source>
</reference>